<evidence type="ECO:0000313" key="2">
    <source>
        <dbReference type="Proteomes" id="UP000765509"/>
    </source>
</evidence>
<dbReference type="AlphaFoldDB" id="A0A9Q3CFW1"/>
<dbReference type="Proteomes" id="UP000765509">
    <property type="component" value="Unassembled WGS sequence"/>
</dbReference>
<sequence>MFISQVNNKYTILLSRILTDSTLLKSPFCSLVSCNQGNFFLAKGRASCQKVATTIDPIDLMACDWKSPTGYYSADCGRRFLNQDTSLENSAS</sequence>
<evidence type="ECO:0000313" key="1">
    <source>
        <dbReference type="EMBL" id="MBW0482405.1"/>
    </source>
</evidence>
<protein>
    <submittedName>
        <fullName evidence="1">Uncharacterized protein</fullName>
    </submittedName>
</protein>
<gene>
    <name evidence="1" type="ORF">O181_022120</name>
</gene>
<proteinExistence type="predicted"/>
<accession>A0A9Q3CFW1</accession>
<organism evidence="1 2">
    <name type="scientific">Austropuccinia psidii MF-1</name>
    <dbReference type="NCBI Taxonomy" id="1389203"/>
    <lineage>
        <taxon>Eukaryota</taxon>
        <taxon>Fungi</taxon>
        <taxon>Dikarya</taxon>
        <taxon>Basidiomycota</taxon>
        <taxon>Pucciniomycotina</taxon>
        <taxon>Pucciniomycetes</taxon>
        <taxon>Pucciniales</taxon>
        <taxon>Sphaerophragmiaceae</taxon>
        <taxon>Austropuccinia</taxon>
    </lineage>
</organism>
<name>A0A9Q3CFW1_9BASI</name>
<keyword evidence="2" id="KW-1185">Reference proteome</keyword>
<comment type="caution">
    <text evidence="1">The sequence shown here is derived from an EMBL/GenBank/DDBJ whole genome shotgun (WGS) entry which is preliminary data.</text>
</comment>
<reference evidence="1" key="1">
    <citation type="submission" date="2021-03" db="EMBL/GenBank/DDBJ databases">
        <title>Draft genome sequence of rust myrtle Austropuccinia psidii MF-1, a brazilian biotype.</title>
        <authorList>
            <person name="Quecine M.C."/>
            <person name="Pachon D.M.R."/>
            <person name="Bonatelli M.L."/>
            <person name="Correr F.H."/>
            <person name="Franceschini L.M."/>
            <person name="Leite T.F."/>
            <person name="Margarido G.R.A."/>
            <person name="Almeida C.A."/>
            <person name="Ferrarezi J.A."/>
            <person name="Labate C.A."/>
        </authorList>
    </citation>
    <scope>NUCLEOTIDE SEQUENCE</scope>
    <source>
        <strain evidence="1">MF-1</strain>
    </source>
</reference>
<dbReference type="EMBL" id="AVOT02006767">
    <property type="protein sequence ID" value="MBW0482405.1"/>
    <property type="molecule type" value="Genomic_DNA"/>
</dbReference>